<sequence length="342" mass="38215">MINLVVLFLSTIVAFWISAICGGGASLILIPLLNFMLPSSLIPFSLTIGTFTSSVSRIIVFKRHINWKIFLWFVPFSIPAVLLGGYLIKYIEPSYLQLIVAFFLMGNIPQLFKSKNAALSSESKCSKSFLAIIGFLSGFISGITGAIGLLFNRFYLKMGLSKEEIIATRAANEVFLHLVKLIIYIILGLYSKAALGLGLAIAVATIVSSFTVQFILPYLSDQVFKKIGYGAMVVSGAILLTGSSRKIVDQNDVLIALDRSKNKTEIALSWRDTNFVLEFSQTHGLELERSIHWTGLPLKLQQKYFALSKKHNSIYIEKVIRFRRKASYEFYCHKEGVLTRLD</sequence>
<proteinExistence type="inferred from homology"/>
<reference evidence="9 10" key="1">
    <citation type="submission" date="2019-10" db="EMBL/GenBank/DDBJ databases">
        <authorList>
            <person name="Karimi E."/>
        </authorList>
    </citation>
    <scope>NUCLEOTIDE SEQUENCE [LARGE SCALE GENOMIC DNA]</scope>
    <source>
        <strain evidence="9">Sphingobacterium sp. 8BC</strain>
    </source>
</reference>
<dbReference type="Proteomes" id="UP000432350">
    <property type="component" value="Unassembled WGS sequence"/>
</dbReference>
<dbReference type="PANTHER" id="PTHR30269:SF38">
    <property type="entry name" value="SULFITE EXPORTER TAUE_SAFE"/>
    <property type="match status" value="1"/>
</dbReference>
<dbReference type="EMBL" id="CABWMV010000028">
    <property type="protein sequence ID" value="VXD08308.1"/>
    <property type="molecule type" value="Genomic_DNA"/>
</dbReference>
<keyword evidence="7 8" id="KW-0472">Membrane</keyword>
<feature type="transmembrane region" description="Helical" evidence="8">
    <location>
        <begin position="69"/>
        <end position="88"/>
    </location>
</feature>
<keyword evidence="5 8" id="KW-0812">Transmembrane</keyword>
<dbReference type="Pfam" id="PF01925">
    <property type="entry name" value="TauE"/>
    <property type="match status" value="1"/>
</dbReference>
<accession>A0A654DR36</accession>
<gene>
    <name evidence="9" type="ORF">SPHINGO8BC_90437</name>
</gene>
<dbReference type="PANTHER" id="PTHR30269">
    <property type="entry name" value="TRANSMEMBRANE PROTEIN YFCA"/>
    <property type="match status" value="1"/>
</dbReference>
<evidence type="ECO:0000256" key="8">
    <source>
        <dbReference type="RuleBase" id="RU363041"/>
    </source>
</evidence>
<dbReference type="InterPro" id="IPR002781">
    <property type="entry name" value="TM_pro_TauE-like"/>
</dbReference>
<evidence type="ECO:0000256" key="1">
    <source>
        <dbReference type="ARBA" id="ARBA00004651"/>
    </source>
</evidence>
<dbReference type="RefSeq" id="WP_159333130.1">
    <property type="nucleotide sequence ID" value="NZ_CP068089.1"/>
</dbReference>
<evidence type="ECO:0000313" key="9">
    <source>
        <dbReference type="EMBL" id="VXD08308.1"/>
    </source>
</evidence>
<feature type="transmembrane region" description="Helical" evidence="8">
    <location>
        <begin position="226"/>
        <end position="242"/>
    </location>
</feature>
<evidence type="ECO:0000256" key="6">
    <source>
        <dbReference type="ARBA" id="ARBA00022989"/>
    </source>
</evidence>
<comment type="similarity">
    <text evidence="2 8">Belongs to the 4-toluene sulfonate uptake permease (TSUP) (TC 2.A.102) family.</text>
</comment>
<organism evidence="9 10">
    <name type="scientific">Sphingobacterium multivorum</name>
    <dbReference type="NCBI Taxonomy" id="28454"/>
    <lineage>
        <taxon>Bacteria</taxon>
        <taxon>Pseudomonadati</taxon>
        <taxon>Bacteroidota</taxon>
        <taxon>Sphingobacteriia</taxon>
        <taxon>Sphingobacteriales</taxon>
        <taxon>Sphingobacteriaceae</taxon>
        <taxon>Sphingobacterium</taxon>
    </lineage>
</organism>
<dbReference type="InterPro" id="IPR052017">
    <property type="entry name" value="TSUP"/>
</dbReference>
<evidence type="ECO:0000256" key="3">
    <source>
        <dbReference type="ARBA" id="ARBA00022448"/>
    </source>
</evidence>
<comment type="subcellular location">
    <subcellularLocation>
        <location evidence="1 8">Cell membrane</location>
        <topology evidence="1 8">Multi-pass membrane protein</topology>
    </subcellularLocation>
</comment>
<evidence type="ECO:0000256" key="4">
    <source>
        <dbReference type="ARBA" id="ARBA00022475"/>
    </source>
</evidence>
<keyword evidence="3" id="KW-0813">Transport</keyword>
<protein>
    <recommendedName>
        <fullName evidence="8">Probable membrane transporter protein</fullName>
    </recommendedName>
</protein>
<feature type="transmembrane region" description="Helical" evidence="8">
    <location>
        <begin position="94"/>
        <end position="112"/>
    </location>
</feature>
<keyword evidence="6 8" id="KW-1133">Transmembrane helix</keyword>
<evidence type="ECO:0000256" key="2">
    <source>
        <dbReference type="ARBA" id="ARBA00009142"/>
    </source>
</evidence>
<feature type="transmembrane region" description="Helical" evidence="8">
    <location>
        <begin position="174"/>
        <end position="190"/>
    </location>
</feature>
<evidence type="ECO:0000313" key="10">
    <source>
        <dbReference type="Proteomes" id="UP000432350"/>
    </source>
</evidence>
<name>A0A654DR36_SPHMU</name>
<evidence type="ECO:0000256" key="7">
    <source>
        <dbReference type="ARBA" id="ARBA00023136"/>
    </source>
</evidence>
<evidence type="ECO:0000256" key="5">
    <source>
        <dbReference type="ARBA" id="ARBA00022692"/>
    </source>
</evidence>
<feature type="transmembrane region" description="Helical" evidence="8">
    <location>
        <begin position="197"/>
        <end position="220"/>
    </location>
</feature>
<feature type="transmembrane region" description="Helical" evidence="8">
    <location>
        <begin position="132"/>
        <end position="154"/>
    </location>
</feature>
<keyword evidence="4 8" id="KW-1003">Cell membrane</keyword>
<dbReference type="AlphaFoldDB" id="A0A654DR36"/>
<dbReference type="GO" id="GO:0005886">
    <property type="term" value="C:plasma membrane"/>
    <property type="evidence" value="ECO:0007669"/>
    <property type="project" value="UniProtKB-SubCell"/>
</dbReference>